<gene>
    <name evidence="3" type="ORF">CONCODRAFT_4832</name>
</gene>
<protein>
    <submittedName>
        <fullName evidence="3">Alpha/beta-hydrolase</fullName>
    </submittedName>
</protein>
<name>A0A137PBK0_CONC2</name>
<evidence type="ECO:0000259" key="2">
    <source>
        <dbReference type="Pfam" id="PF07859"/>
    </source>
</evidence>
<evidence type="ECO:0000313" key="3">
    <source>
        <dbReference type="EMBL" id="KXN72387.1"/>
    </source>
</evidence>
<feature type="domain" description="Alpha/beta hydrolase fold-3" evidence="2">
    <location>
        <begin position="158"/>
        <end position="376"/>
    </location>
</feature>
<dbReference type="OrthoDB" id="408631at2759"/>
<dbReference type="SUPFAM" id="SSF53474">
    <property type="entry name" value="alpha/beta-Hydrolases"/>
    <property type="match status" value="1"/>
</dbReference>
<dbReference type="Pfam" id="PF07859">
    <property type="entry name" value="Abhydrolase_3"/>
    <property type="match status" value="1"/>
</dbReference>
<evidence type="ECO:0000256" key="1">
    <source>
        <dbReference type="ARBA" id="ARBA00022801"/>
    </source>
</evidence>
<dbReference type="GO" id="GO:0016787">
    <property type="term" value="F:hydrolase activity"/>
    <property type="evidence" value="ECO:0007669"/>
    <property type="project" value="UniProtKB-KW"/>
</dbReference>
<keyword evidence="4" id="KW-1185">Reference proteome</keyword>
<dbReference type="Proteomes" id="UP000070444">
    <property type="component" value="Unassembled WGS sequence"/>
</dbReference>
<organism evidence="3 4">
    <name type="scientific">Conidiobolus coronatus (strain ATCC 28846 / CBS 209.66 / NRRL 28638)</name>
    <name type="common">Delacroixia coronata</name>
    <dbReference type="NCBI Taxonomy" id="796925"/>
    <lineage>
        <taxon>Eukaryota</taxon>
        <taxon>Fungi</taxon>
        <taxon>Fungi incertae sedis</taxon>
        <taxon>Zoopagomycota</taxon>
        <taxon>Entomophthoromycotina</taxon>
        <taxon>Entomophthoromycetes</taxon>
        <taxon>Entomophthorales</taxon>
        <taxon>Ancylistaceae</taxon>
        <taxon>Conidiobolus</taxon>
    </lineage>
</organism>
<dbReference type="InterPro" id="IPR013094">
    <property type="entry name" value="AB_hydrolase_3"/>
</dbReference>
<dbReference type="EMBL" id="KQ964454">
    <property type="protein sequence ID" value="KXN72387.1"/>
    <property type="molecule type" value="Genomic_DNA"/>
</dbReference>
<keyword evidence="1 3" id="KW-0378">Hydrolase</keyword>
<accession>A0A137PBK0</accession>
<dbReference type="PANTHER" id="PTHR48081">
    <property type="entry name" value="AB HYDROLASE SUPERFAMILY PROTEIN C4A8.06C"/>
    <property type="match status" value="1"/>
</dbReference>
<dbReference type="AlphaFoldDB" id="A0A137PBK0"/>
<reference evidence="3 4" key="1">
    <citation type="journal article" date="2015" name="Genome Biol. Evol.">
        <title>Phylogenomic analyses indicate that early fungi evolved digesting cell walls of algal ancestors of land plants.</title>
        <authorList>
            <person name="Chang Y."/>
            <person name="Wang S."/>
            <person name="Sekimoto S."/>
            <person name="Aerts A.L."/>
            <person name="Choi C."/>
            <person name="Clum A."/>
            <person name="LaButti K.M."/>
            <person name="Lindquist E.A."/>
            <person name="Yee Ngan C."/>
            <person name="Ohm R.A."/>
            <person name="Salamov A.A."/>
            <person name="Grigoriev I.V."/>
            <person name="Spatafora J.W."/>
            <person name="Berbee M.L."/>
        </authorList>
    </citation>
    <scope>NUCLEOTIDE SEQUENCE [LARGE SCALE GENOMIC DNA]</scope>
    <source>
        <strain evidence="3 4">NRRL 28638</strain>
    </source>
</reference>
<dbReference type="Gene3D" id="3.40.50.1820">
    <property type="entry name" value="alpha/beta hydrolase"/>
    <property type="match status" value="1"/>
</dbReference>
<evidence type="ECO:0000313" key="4">
    <source>
        <dbReference type="Proteomes" id="UP000070444"/>
    </source>
</evidence>
<dbReference type="InterPro" id="IPR029058">
    <property type="entry name" value="AB_hydrolase_fold"/>
</dbReference>
<sequence length="493" mass="55017">MNLMDLLTSGIEFPRKLMELGVNMPPEFIISVPRIILTLSPKILYLMNTMKEPRSANWNPAYSVATRFIKAVTECLPDTPLKEVQYLSSICRNLPYPGLEIKKDYLPDSFRDEAYSFLKHHFSNKYGYYPQSKEEHWSNSKKIEFNLISTKYSNSNGGGAYTLGHSCLYNSVYTDLSKASGSKIFALDYRLGPQATLPSIIEDVVAAYFYLTAPKNQGGMGVPSSRIVVGGDSAGGGLSGNLAHILKSFGNSQVAGMFLWSPSIDLTFSQPSRYENSYKDILPNIINPPIMVGNNLKIDSSEFLFMYKQGSDKIKKRMEMDGAPLAPKEFYQLPEITPPFDPDMNGLPPTLIITGDRDAFRDSSIIYGKRRAETEKLTKNRMGTILPNVQTIIYEDLPHVFMTIPGDSRTNSAVTTTAEFIQKAMNLDNFGVLASISDTSLPDMKKSYMNNTYNMYWNSLNGITDAWESPYKVVPFPGGNNLVTTPNAFSLSN</sequence>
<dbReference type="PANTHER" id="PTHR48081:SF8">
    <property type="entry name" value="ALPHA_BETA HYDROLASE FOLD-3 DOMAIN-CONTAINING PROTEIN-RELATED"/>
    <property type="match status" value="1"/>
</dbReference>
<dbReference type="STRING" id="796925.A0A137PBK0"/>
<dbReference type="InterPro" id="IPR050300">
    <property type="entry name" value="GDXG_lipolytic_enzyme"/>
</dbReference>
<proteinExistence type="predicted"/>